<evidence type="ECO:0000313" key="4">
    <source>
        <dbReference type="EMBL" id="EED21147.1"/>
    </source>
</evidence>
<dbReference type="PROSITE" id="PS50206">
    <property type="entry name" value="RHODANESE_3"/>
    <property type="match status" value="2"/>
</dbReference>
<dbReference type="EMBL" id="EQ962653">
    <property type="protein sequence ID" value="EED21147.1"/>
    <property type="molecule type" value="Genomic_DNA"/>
</dbReference>
<reference evidence="5" key="1">
    <citation type="journal article" date="2015" name="Genome Announc.">
        <title>Genome sequence of the AIDS-associated pathogen Penicillium marneffei (ATCC18224) and its near taxonomic relative Talaromyces stipitatus (ATCC10500).</title>
        <authorList>
            <person name="Nierman W.C."/>
            <person name="Fedorova-Abrams N.D."/>
            <person name="Andrianopoulos A."/>
        </authorList>
    </citation>
    <scope>NUCLEOTIDE SEQUENCE [LARGE SCALE GENOMIC DNA]</scope>
    <source>
        <strain evidence="5">ATCC 10500 / CBS 375.48 / QM 6759 / NRRL 1006</strain>
    </source>
</reference>
<dbReference type="InterPro" id="IPR036873">
    <property type="entry name" value="Rhodanese-like_dom_sf"/>
</dbReference>
<dbReference type="InterPro" id="IPR001763">
    <property type="entry name" value="Rhodanese-like_dom"/>
</dbReference>
<dbReference type="SMART" id="SM00450">
    <property type="entry name" value="RHOD"/>
    <property type="match status" value="2"/>
</dbReference>
<dbReference type="HOGENOM" id="CLU_031618_3_1_1"/>
<accession>B8M050</accession>
<dbReference type="SUPFAM" id="SSF52821">
    <property type="entry name" value="Rhodanese/Cell cycle control phosphatase"/>
    <property type="match status" value="2"/>
</dbReference>
<feature type="domain" description="Rhodanese" evidence="3">
    <location>
        <begin position="184"/>
        <end position="295"/>
    </location>
</feature>
<dbReference type="STRING" id="441959.B8M050"/>
<dbReference type="AlphaFoldDB" id="B8M050"/>
<dbReference type="Pfam" id="PF00581">
    <property type="entry name" value="Rhodanese"/>
    <property type="match status" value="1"/>
</dbReference>
<sequence>MCEFRWNPFRSSLVSPSELHSALSNGSSSPRRIVPVAAGRESALKAYEAKHIPGSVFFNVDQIRDTESPYPFMLPSPTHFSVCMTELGLRADDILVIYDTIETEFYFSPRVAWICRHFGHGDVHVLNNFPQYVDQGYEVLEGHQPEGLVAGERYPVQNPPVSKDVIEFDELHQLLSADKTQDQTCNSYQILDSRPESQFSGMDSGAITGHMPTALNIPLSSLLGSDKRLLPAPQLKELFQEKGVHETMPVILTCNSGTTATSLGLALGACGYHMEKRLYDGSWFEWREKATKEEGLIVVD</sequence>
<keyword evidence="1 4" id="KW-0808">Transferase</keyword>
<protein>
    <submittedName>
        <fullName evidence="4">Thiosulfate sulfurtransferase, putative</fullName>
    </submittedName>
</protein>
<dbReference type="eggNOG" id="KOG1529">
    <property type="taxonomic scope" value="Eukaryota"/>
</dbReference>
<dbReference type="GeneID" id="8101472"/>
<dbReference type="InParanoid" id="B8M050"/>
<dbReference type="VEuPathDB" id="FungiDB:TSTA_083790"/>
<dbReference type="RefSeq" id="XP_002478110.1">
    <property type="nucleotide sequence ID" value="XM_002478065.1"/>
</dbReference>
<keyword evidence="2" id="KW-0677">Repeat</keyword>
<dbReference type="GO" id="GO:0004792">
    <property type="term" value="F:thiosulfate-cyanide sulfurtransferase activity"/>
    <property type="evidence" value="ECO:0007669"/>
    <property type="project" value="TreeGrafter"/>
</dbReference>
<organism evidence="4 5">
    <name type="scientific">Talaromyces stipitatus (strain ATCC 10500 / CBS 375.48 / QM 6759 / NRRL 1006)</name>
    <name type="common">Penicillium stipitatum</name>
    <dbReference type="NCBI Taxonomy" id="441959"/>
    <lineage>
        <taxon>Eukaryota</taxon>
        <taxon>Fungi</taxon>
        <taxon>Dikarya</taxon>
        <taxon>Ascomycota</taxon>
        <taxon>Pezizomycotina</taxon>
        <taxon>Eurotiomycetes</taxon>
        <taxon>Eurotiomycetidae</taxon>
        <taxon>Eurotiales</taxon>
        <taxon>Trichocomaceae</taxon>
        <taxon>Talaromyces</taxon>
        <taxon>Talaromyces sect. Talaromyces</taxon>
    </lineage>
</organism>
<dbReference type="CDD" id="cd01448">
    <property type="entry name" value="TST_Repeat_1"/>
    <property type="match status" value="1"/>
</dbReference>
<dbReference type="PANTHER" id="PTHR11364">
    <property type="entry name" value="THIOSULFATE SULFERTANSFERASE"/>
    <property type="match status" value="1"/>
</dbReference>
<evidence type="ECO:0000313" key="5">
    <source>
        <dbReference type="Proteomes" id="UP000001745"/>
    </source>
</evidence>
<dbReference type="CDD" id="cd01449">
    <property type="entry name" value="TST_Repeat_2"/>
    <property type="match status" value="1"/>
</dbReference>
<name>B8M050_TALSN</name>
<dbReference type="Gene3D" id="3.40.250.10">
    <property type="entry name" value="Rhodanese-like domain"/>
    <property type="match status" value="2"/>
</dbReference>
<dbReference type="OMA" id="RAQPEHK"/>
<dbReference type="Proteomes" id="UP000001745">
    <property type="component" value="Unassembled WGS sequence"/>
</dbReference>
<dbReference type="PANTHER" id="PTHR11364:SF27">
    <property type="entry name" value="SULFURTRANSFERASE"/>
    <property type="match status" value="1"/>
</dbReference>
<dbReference type="PhylomeDB" id="B8M050"/>
<feature type="domain" description="Rhodanese" evidence="3">
    <location>
        <begin position="46"/>
        <end position="141"/>
    </location>
</feature>
<dbReference type="InterPro" id="IPR045078">
    <property type="entry name" value="TST/MPST-like"/>
</dbReference>
<gene>
    <name evidence="4" type="ORF">TSTA_083790</name>
</gene>
<keyword evidence="5" id="KW-1185">Reference proteome</keyword>
<evidence type="ECO:0000259" key="3">
    <source>
        <dbReference type="PROSITE" id="PS50206"/>
    </source>
</evidence>
<dbReference type="GO" id="GO:0005739">
    <property type="term" value="C:mitochondrion"/>
    <property type="evidence" value="ECO:0007669"/>
    <property type="project" value="TreeGrafter"/>
</dbReference>
<dbReference type="OrthoDB" id="270167at2759"/>
<evidence type="ECO:0000256" key="1">
    <source>
        <dbReference type="ARBA" id="ARBA00022679"/>
    </source>
</evidence>
<evidence type="ECO:0000256" key="2">
    <source>
        <dbReference type="ARBA" id="ARBA00022737"/>
    </source>
</evidence>
<proteinExistence type="predicted"/>